<dbReference type="CDD" id="cd10148">
    <property type="entry name" value="CsoR-like_DUF156"/>
    <property type="match status" value="1"/>
</dbReference>
<accession>A0A2H0RHE9</accession>
<evidence type="ECO:0008006" key="3">
    <source>
        <dbReference type="Google" id="ProtNLM"/>
    </source>
</evidence>
<dbReference type="PANTHER" id="PTHR33677">
    <property type="entry name" value="TRANSCRIPTIONAL REPRESSOR FRMR-RELATED"/>
    <property type="match status" value="1"/>
</dbReference>
<sequence>MEIINKKKVIDRLRRIEGQTRGLQRLVTNNEYCINIITQSSAIRSALSATEDLILENHLSEHAVQQMKRGQEKKAIEEIISVFKKSKKK</sequence>
<dbReference type="GO" id="GO:0045892">
    <property type="term" value="P:negative regulation of DNA-templated transcription"/>
    <property type="evidence" value="ECO:0007669"/>
    <property type="project" value="UniProtKB-ARBA"/>
</dbReference>
<dbReference type="Pfam" id="PF02583">
    <property type="entry name" value="Trns_repr_metal"/>
    <property type="match status" value="1"/>
</dbReference>
<name>A0A2H0RHE9_9BACT</name>
<protein>
    <recommendedName>
        <fullName evidence="3">Transcriptional regulator</fullName>
    </recommendedName>
</protein>
<dbReference type="GO" id="GO:0003677">
    <property type="term" value="F:DNA binding"/>
    <property type="evidence" value="ECO:0007669"/>
    <property type="project" value="InterPro"/>
</dbReference>
<evidence type="ECO:0000313" key="2">
    <source>
        <dbReference type="Proteomes" id="UP000230431"/>
    </source>
</evidence>
<comment type="caution">
    <text evidence="1">The sequence shown here is derived from an EMBL/GenBank/DDBJ whole genome shotgun (WGS) entry which is preliminary data.</text>
</comment>
<proteinExistence type="predicted"/>
<dbReference type="PANTHER" id="PTHR33677:SF3">
    <property type="entry name" value="COPPER-SENSING TRANSCRIPTIONAL REPRESSOR RICR"/>
    <property type="match status" value="1"/>
</dbReference>
<dbReference type="Proteomes" id="UP000230431">
    <property type="component" value="Unassembled WGS sequence"/>
</dbReference>
<dbReference type="GO" id="GO:0046872">
    <property type="term" value="F:metal ion binding"/>
    <property type="evidence" value="ECO:0007669"/>
    <property type="project" value="InterPro"/>
</dbReference>
<dbReference type="InterPro" id="IPR003735">
    <property type="entry name" value="Metal_Tscrpt_repr"/>
</dbReference>
<gene>
    <name evidence="1" type="ORF">COV08_02235</name>
</gene>
<dbReference type="Gene3D" id="1.20.58.1000">
    <property type="entry name" value="Metal-sensitive repressor, helix protomer"/>
    <property type="match status" value="1"/>
</dbReference>
<organism evidence="1 2">
    <name type="scientific">Candidatus Vogelbacteria bacterium CG10_big_fil_rev_8_21_14_0_10_49_38</name>
    <dbReference type="NCBI Taxonomy" id="1975043"/>
    <lineage>
        <taxon>Bacteria</taxon>
        <taxon>Candidatus Vogeliibacteriota</taxon>
    </lineage>
</organism>
<dbReference type="EMBL" id="PCYK01000017">
    <property type="protein sequence ID" value="PIR45959.1"/>
    <property type="molecule type" value="Genomic_DNA"/>
</dbReference>
<evidence type="ECO:0000313" key="1">
    <source>
        <dbReference type="EMBL" id="PIR45959.1"/>
    </source>
</evidence>
<reference evidence="1 2" key="1">
    <citation type="submission" date="2017-09" db="EMBL/GenBank/DDBJ databases">
        <title>Depth-based differentiation of microbial function through sediment-hosted aquifers and enrichment of novel symbionts in the deep terrestrial subsurface.</title>
        <authorList>
            <person name="Probst A.J."/>
            <person name="Ladd B."/>
            <person name="Jarett J.K."/>
            <person name="Geller-Mcgrath D.E."/>
            <person name="Sieber C.M."/>
            <person name="Emerson J.B."/>
            <person name="Anantharaman K."/>
            <person name="Thomas B.C."/>
            <person name="Malmstrom R."/>
            <person name="Stieglmeier M."/>
            <person name="Klingl A."/>
            <person name="Woyke T."/>
            <person name="Ryan C.M."/>
            <person name="Banfield J.F."/>
        </authorList>
    </citation>
    <scope>NUCLEOTIDE SEQUENCE [LARGE SCALE GENOMIC DNA]</scope>
    <source>
        <strain evidence="1">CG10_big_fil_rev_8_21_14_0_10_49_38</strain>
    </source>
</reference>
<dbReference type="InterPro" id="IPR038390">
    <property type="entry name" value="Metal_Tscrpt_repr_sf"/>
</dbReference>
<dbReference type="AlphaFoldDB" id="A0A2H0RHE9"/>